<accession>A0A6C0JQ38</accession>
<keyword evidence="1" id="KW-0812">Transmembrane</keyword>
<dbReference type="InterPro" id="IPR007577">
    <property type="entry name" value="GlycoTrfase_DXD_sugar-bd_CS"/>
</dbReference>
<evidence type="ECO:0000313" key="2">
    <source>
        <dbReference type="EMBL" id="QHU06991.1"/>
    </source>
</evidence>
<dbReference type="EMBL" id="MN740670">
    <property type="protein sequence ID" value="QHU06991.1"/>
    <property type="molecule type" value="Genomic_DNA"/>
</dbReference>
<keyword evidence="1" id="KW-0472">Membrane</keyword>
<dbReference type="InterPro" id="IPR029044">
    <property type="entry name" value="Nucleotide-diphossugar_trans"/>
</dbReference>
<feature type="transmembrane region" description="Helical" evidence="1">
    <location>
        <begin position="27"/>
        <end position="45"/>
    </location>
</feature>
<organism evidence="2">
    <name type="scientific">viral metagenome</name>
    <dbReference type="NCBI Taxonomy" id="1070528"/>
    <lineage>
        <taxon>unclassified sequences</taxon>
        <taxon>metagenomes</taxon>
        <taxon>organismal metagenomes</taxon>
    </lineage>
</organism>
<name>A0A6C0JQ38_9ZZZZ</name>
<proteinExistence type="predicted"/>
<keyword evidence="1" id="KW-1133">Transmembrane helix</keyword>
<dbReference type="Pfam" id="PF11913">
    <property type="entry name" value="DUF3431"/>
    <property type="match status" value="1"/>
</dbReference>
<evidence type="ECO:0000256" key="1">
    <source>
        <dbReference type="SAM" id="Phobius"/>
    </source>
</evidence>
<dbReference type="InterPro" id="IPR032719">
    <property type="entry name" value="WbsX"/>
</dbReference>
<sequence length="864" mass="102869">MKIYTTLLCVIILICTSILIFKFVNPHIGVSVFITGLTVLMYLSLKKTDNGTMPSHNLPKYLIPEKTDTEELVVAMCNEDVSWIDEHAHKYKLVTVYNKCGKVVKFKSPNVKVIESPNIGTCDHAYLSYIIERYDSLPTFIEFTKGWRPPKGEYHNCLPCKTDKEKHNELMSFSLKDYNFSNPVNSHKKGLSKFQTSKYNNMGEWVKDSEFLTEDIYKRNTCNMIYGGQFGATKEQIINTPKKVWEHLRSQQKYPRAEVDHFIERTWRPLLCEYKYNRLTDMLKYAIYFPQFHQIRENDINFYNGYTDIINLRDLIIHKKETPSHIELPLTSINDYDYVKNKNLIQSQIELLKKYDIDGFATYHYWFSDNTITGNKMIMENINNNLLNSDLGDKKIFYIWANEDWTSSVLTNNKKTVIKNNYDDVNIMEHCQYLMSVFSNPGYLKFDNKPVFLIHHLRMISNSIISKYYNILNKLCKEYNFDGIYLRINSDYKNIEDIPENIRDKCYDLHPQYKNPDKYTQKGTGISYVDYKKYVDELNLYYSDIQSIFFDFDNSARLLYNKKDRKPTKCVNNTEEEYKKYFNKIKEKVPKILLINAWNEWGEKMHIEPSNEKGNYYLELINNHLNFSKIPKIIHKVFIGDNDIVLLNNAITKTHNSWLKYNKGYELKLWAKNECREYLINNFEKDVIDTFVRLIPYAYKTDFFRYCVIYMEGGWYSDWSQECFEFNLLERLERDRKHPLVTFKDRCGYKLDHTKNNNYINNGFFGAPKGHFILKEIIQKIIHNVKINYYGENRLLPTGPGLFGNIFCKYYSPVIENYYESNFYYIEETQIIKSKCDWVLNNDFPMGNSYRELWKKKKIYANTT</sequence>
<dbReference type="Pfam" id="PF04488">
    <property type="entry name" value="Gly_transf_sug"/>
    <property type="match status" value="1"/>
</dbReference>
<dbReference type="InterPro" id="IPR021838">
    <property type="entry name" value="DUF3431"/>
</dbReference>
<reference evidence="2" key="1">
    <citation type="journal article" date="2020" name="Nature">
        <title>Giant virus diversity and host interactions through global metagenomics.</title>
        <authorList>
            <person name="Schulz F."/>
            <person name="Roux S."/>
            <person name="Paez-Espino D."/>
            <person name="Jungbluth S."/>
            <person name="Walsh D.A."/>
            <person name="Denef V.J."/>
            <person name="McMahon K.D."/>
            <person name="Konstantinidis K.T."/>
            <person name="Eloe-Fadrosh E.A."/>
            <person name="Kyrpides N.C."/>
            <person name="Woyke T."/>
        </authorList>
    </citation>
    <scope>NUCLEOTIDE SEQUENCE</scope>
    <source>
        <strain evidence="2">GVMAG-S-1038524-41</strain>
    </source>
</reference>
<dbReference type="SUPFAM" id="SSF53448">
    <property type="entry name" value="Nucleotide-diphospho-sugar transferases"/>
    <property type="match status" value="1"/>
</dbReference>
<dbReference type="Pfam" id="PF14307">
    <property type="entry name" value="Glyco_tran_WbsX"/>
    <property type="match status" value="1"/>
</dbReference>
<feature type="transmembrane region" description="Helical" evidence="1">
    <location>
        <begin position="5"/>
        <end position="21"/>
    </location>
</feature>
<dbReference type="AlphaFoldDB" id="A0A6C0JQ38"/>
<dbReference type="PANTHER" id="PTHR41244">
    <property type="entry name" value="RHAMNAN SYNTHESIS F"/>
    <property type="match status" value="1"/>
</dbReference>
<dbReference type="Gene3D" id="3.20.20.80">
    <property type="entry name" value="Glycosidases"/>
    <property type="match status" value="1"/>
</dbReference>
<protein>
    <submittedName>
        <fullName evidence="2">Uncharacterized protein</fullName>
    </submittedName>
</protein>
<dbReference type="PANTHER" id="PTHR41244:SF1">
    <property type="entry name" value="GLYCOSYLTRANSFERASE"/>
    <property type="match status" value="1"/>
</dbReference>